<dbReference type="InterPro" id="IPR001223">
    <property type="entry name" value="Glyco_hydro18_cat"/>
</dbReference>
<dbReference type="GO" id="GO:0005975">
    <property type="term" value="P:carbohydrate metabolic process"/>
    <property type="evidence" value="ECO:0007669"/>
    <property type="project" value="InterPro"/>
</dbReference>
<dbReference type="GO" id="GO:0008061">
    <property type="term" value="F:chitin binding"/>
    <property type="evidence" value="ECO:0007669"/>
    <property type="project" value="TreeGrafter"/>
</dbReference>
<dbReference type="GO" id="GO:0006032">
    <property type="term" value="P:chitin catabolic process"/>
    <property type="evidence" value="ECO:0007669"/>
    <property type="project" value="TreeGrafter"/>
</dbReference>
<dbReference type="Gene3D" id="3.10.50.10">
    <property type="match status" value="1"/>
</dbReference>
<feature type="domain" description="GH18" evidence="2">
    <location>
        <begin position="1"/>
        <end position="95"/>
    </location>
</feature>
<evidence type="ECO:0000259" key="2">
    <source>
        <dbReference type="PROSITE" id="PS51910"/>
    </source>
</evidence>
<dbReference type="AlphaFoldDB" id="A0AAD9KQW0"/>
<proteinExistence type="predicted"/>
<dbReference type="GO" id="GO:0004568">
    <property type="term" value="F:chitinase activity"/>
    <property type="evidence" value="ECO:0007669"/>
    <property type="project" value="TreeGrafter"/>
</dbReference>
<dbReference type="EMBL" id="JAODUO010000746">
    <property type="protein sequence ID" value="KAK2175170.1"/>
    <property type="molecule type" value="Genomic_DNA"/>
</dbReference>
<dbReference type="Gene3D" id="3.20.20.80">
    <property type="entry name" value="Glycosidases"/>
    <property type="match status" value="1"/>
</dbReference>
<evidence type="ECO:0000313" key="3">
    <source>
        <dbReference type="EMBL" id="KAK2175170.1"/>
    </source>
</evidence>
<dbReference type="PANTHER" id="PTHR11177">
    <property type="entry name" value="CHITINASE"/>
    <property type="match status" value="1"/>
</dbReference>
<dbReference type="PROSITE" id="PS51910">
    <property type="entry name" value="GH18_2"/>
    <property type="match status" value="1"/>
</dbReference>
<dbReference type="InterPro" id="IPR050314">
    <property type="entry name" value="Glycosyl_Hydrlase_18"/>
</dbReference>
<dbReference type="Proteomes" id="UP001209878">
    <property type="component" value="Unassembled WGS sequence"/>
</dbReference>
<accession>A0AAD9KQW0</accession>
<name>A0AAD9KQW0_RIDPI</name>
<dbReference type="InterPro" id="IPR029070">
    <property type="entry name" value="Chitinase_insertion_sf"/>
</dbReference>
<sequence>MGCPRRKLIIGMPAFGRSFKLKTPYKHRVSAQAKGPGPAGPFLKEEGRYSYFEVCKQFLYSGGYVMWHREHLVPSVYHDYTWVSYDDAFSLQIKV</sequence>
<gene>
    <name evidence="3" type="ORF">NP493_747g01057</name>
</gene>
<keyword evidence="1" id="KW-1015">Disulfide bond</keyword>
<dbReference type="GO" id="GO:0005576">
    <property type="term" value="C:extracellular region"/>
    <property type="evidence" value="ECO:0007669"/>
    <property type="project" value="TreeGrafter"/>
</dbReference>
<dbReference type="Pfam" id="PF00704">
    <property type="entry name" value="Glyco_hydro_18"/>
    <property type="match status" value="1"/>
</dbReference>
<organism evidence="3 4">
    <name type="scientific">Ridgeia piscesae</name>
    <name type="common">Tubeworm</name>
    <dbReference type="NCBI Taxonomy" id="27915"/>
    <lineage>
        <taxon>Eukaryota</taxon>
        <taxon>Metazoa</taxon>
        <taxon>Spiralia</taxon>
        <taxon>Lophotrochozoa</taxon>
        <taxon>Annelida</taxon>
        <taxon>Polychaeta</taxon>
        <taxon>Sedentaria</taxon>
        <taxon>Canalipalpata</taxon>
        <taxon>Sabellida</taxon>
        <taxon>Siboglinidae</taxon>
        <taxon>Ridgeia</taxon>
    </lineage>
</organism>
<protein>
    <recommendedName>
        <fullName evidence="2">GH18 domain-containing protein</fullName>
    </recommendedName>
</protein>
<dbReference type="PANTHER" id="PTHR11177:SF317">
    <property type="entry name" value="CHITINASE 12-RELATED"/>
    <property type="match status" value="1"/>
</dbReference>
<dbReference type="FunFam" id="3.10.50.10:FF:000001">
    <property type="entry name" value="Chitinase 3-like 1"/>
    <property type="match status" value="1"/>
</dbReference>
<reference evidence="3" key="1">
    <citation type="journal article" date="2023" name="Mol. Biol. Evol.">
        <title>Third-Generation Sequencing Reveals the Adaptive Role of the Epigenome in Three Deep-Sea Polychaetes.</title>
        <authorList>
            <person name="Perez M."/>
            <person name="Aroh O."/>
            <person name="Sun Y."/>
            <person name="Lan Y."/>
            <person name="Juniper S.K."/>
            <person name="Young C.R."/>
            <person name="Angers B."/>
            <person name="Qian P.Y."/>
        </authorList>
    </citation>
    <scope>NUCLEOTIDE SEQUENCE</scope>
    <source>
        <strain evidence="3">R07B-5</strain>
    </source>
</reference>
<comment type="caution">
    <text evidence="3">The sequence shown here is derived from an EMBL/GenBank/DDBJ whole genome shotgun (WGS) entry which is preliminary data.</text>
</comment>
<keyword evidence="4" id="KW-1185">Reference proteome</keyword>
<evidence type="ECO:0000256" key="1">
    <source>
        <dbReference type="ARBA" id="ARBA00023157"/>
    </source>
</evidence>
<dbReference type="SUPFAM" id="SSF54556">
    <property type="entry name" value="Chitinase insertion domain"/>
    <property type="match status" value="1"/>
</dbReference>
<evidence type="ECO:0000313" key="4">
    <source>
        <dbReference type="Proteomes" id="UP001209878"/>
    </source>
</evidence>